<dbReference type="AlphaFoldDB" id="A0A6A0A8X5"/>
<evidence type="ECO:0000313" key="3">
    <source>
        <dbReference type="Proteomes" id="UP000485058"/>
    </source>
</evidence>
<dbReference type="Proteomes" id="UP000485058">
    <property type="component" value="Unassembled WGS sequence"/>
</dbReference>
<feature type="region of interest" description="Disordered" evidence="1">
    <location>
        <begin position="10"/>
        <end position="41"/>
    </location>
</feature>
<accession>A0A6A0A8X5</accession>
<organism evidence="2 3">
    <name type="scientific">Haematococcus lacustris</name>
    <name type="common">Green alga</name>
    <name type="synonym">Haematococcus pluvialis</name>
    <dbReference type="NCBI Taxonomy" id="44745"/>
    <lineage>
        <taxon>Eukaryota</taxon>
        <taxon>Viridiplantae</taxon>
        <taxon>Chlorophyta</taxon>
        <taxon>core chlorophytes</taxon>
        <taxon>Chlorophyceae</taxon>
        <taxon>CS clade</taxon>
        <taxon>Chlamydomonadales</taxon>
        <taxon>Haematococcaceae</taxon>
        <taxon>Haematococcus</taxon>
    </lineage>
</organism>
<protein>
    <submittedName>
        <fullName evidence="2">Uncharacterized protein</fullName>
    </submittedName>
</protein>
<name>A0A6A0A8X5_HAELA</name>
<keyword evidence="3" id="KW-1185">Reference proteome</keyword>
<evidence type="ECO:0000313" key="2">
    <source>
        <dbReference type="EMBL" id="GFH29170.1"/>
    </source>
</evidence>
<reference evidence="2 3" key="1">
    <citation type="submission" date="2020-02" db="EMBL/GenBank/DDBJ databases">
        <title>Draft genome sequence of Haematococcus lacustris strain NIES-144.</title>
        <authorList>
            <person name="Morimoto D."/>
            <person name="Nakagawa S."/>
            <person name="Yoshida T."/>
            <person name="Sawayama S."/>
        </authorList>
    </citation>
    <scope>NUCLEOTIDE SEQUENCE [LARGE SCALE GENOMIC DNA]</scope>
    <source>
        <strain evidence="2 3">NIES-144</strain>
    </source>
</reference>
<gene>
    <name evidence="2" type="ORF">HaLaN_27790</name>
</gene>
<sequence>MLLLRCRAAQQAGDGTVSAPQHSQDAEAMPGAAAPPAKAAP</sequence>
<comment type="caution">
    <text evidence="2">The sequence shown here is derived from an EMBL/GenBank/DDBJ whole genome shotgun (WGS) entry which is preliminary data.</text>
</comment>
<proteinExistence type="predicted"/>
<dbReference type="EMBL" id="BLLF01004217">
    <property type="protein sequence ID" value="GFH29170.1"/>
    <property type="molecule type" value="Genomic_DNA"/>
</dbReference>
<feature type="compositionally biased region" description="Low complexity" evidence="1">
    <location>
        <begin position="26"/>
        <end position="41"/>
    </location>
</feature>
<evidence type="ECO:0000256" key="1">
    <source>
        <dbReference type="SAM" id="MobiDB-lite"/>
    </source>
</evidence>